<gene>
    <name evidence="1" type="ORF">TRFO_05089</name>
</gene>
<dbReference type="AlphaFoldDB" id="A0A1J4K9P2"/>
<dbReference type="EMBL" id="MLAK01000682">
    <property type="protein sequence ID" value="OHT07955.1"/>
    <property type="molecule type" value="Genomic_DNA"/>
</dbReference>
<name>A0A1J4K9P2_9EUKA</name>
<keyword evidence="2" id="KW-1185">Reference proteome</keyword>
<evidence type="ECO:0000313" key="2">
    <source>
        <dbReference type="Proteomes" id="UP000179807"/>
    </source>
</evidence>
<organism evidence="1 2">
    <name type="scientific">Tritrichomonas foetus</name>
    <dbReference type="NCBI Taxonomy" id="1144522"/>
    <lineage>
        <taxon>Eukaryota</taxon>
        <taxon>Metamonada</taxon>
        <taxon>Parabasalia</taxon>
        <taxon>Tritrichomonadida</taxon>
        <taxon>Tritrichomonadidae</taxon>
        <taxon>Tritrichomonas</taxon>
    </lineage>
</organism>
<reference evidence="1" key="1">
    <citation type="submission" date="2016-10" db="EMBL/GenBank/DDBJ databases">
        <authorList>
            <person name="Benchimol M."/>
            <person name="Almeida L.G."/>
            <person name="Vasconcelos A.T."/>
            <person name="Perreira-Neves A."/>
            <person name="Rosa I.A."/>
            <person name="Tasca T."/>
            <person name="Bogo M.R."/>
            <person name="de Souza W."/>
        </authorList>
    </citation>
    <scope>NUCLEOTIDE SEQUENCE [LARGE SCALE GENOMIC DNA]</scope>
    <source>
        <strain evidence="1">K</strain>
    </source>
</reference>
<accession>A0A1J4K9P2</accession>
<dbReference type="Proteomes" id="UP000179807">
    <property type="component" value="Unassembled WGS sequence"/>
</dbReference>
<sequence length="164" mass="19092">MTNQLMQNFSEDSDIVTIMRTFLDILAIKCNRKKFCEEYGFHNKSFNQIVSNMSQIINSFNLEEEKETETWKNIDGFYNELSNNNELLKFIQRIIETIGSIKNEWISCRRAKYFTVNNILCKEVFVFTGDDSLIIGKEENSIIEMRNRRPGGVGFSVPGSCFIL</sequence>
<dbReference type="VEuPathDB" id="TrichDB:TRFO_05089"/>
<comment type="caution">
    <text evidence="1">The sequence shown here is derived from an EMBL/GenBank/DDBJ whole genome shotgun (WGS) entry which is preliminary data.</text>
</comment>
<dbReference type="RefSeq" id="XP_068361091.1">
    <property type="nucleotide sequence ID" value="XM_068492284.1"/>
</dbReference>
<evidence type="ECO:0000313" key="1">
    <source>
        <dbReference type="EMBL" id="OHT07955.1"/>
    </source>
</evidence>
<protein>
    <submittedName>
        <fullName evidence="1">Uncharacterized protein</fullName>
    </submittedName>
</protein>
<proteinExistence type="predicted"/>
<dbReference type="GeneID" id="94826988"/>